<keyword evidence="1 3" id="KW-0560">Oxidoreductase</keyword>
<dbReference type="OrthoDB" id="8709at2157"/>
<dbReference type="EMBL" id="LR216287">
    <property type="protein sequence ID" value="VFJ13729.1"/>
    <property type="molecule type" value="Genomic_DNA"/>
</dbReference>
<dbReference type="PANTHER" id="PTHR43401">
    <property type="entry name" value="L-THREONINE 3-DEHYDROGENASE"/>
    <property type="match status" value="1"/>
</dbReference>
<dbReference type="Proteomes" id="UP000294299">
    <property type="component" value="Chromosome NFRAN"/>
</dbReference>
<dbReference type="InterPro" id="IPR013154">
    <property type="entry name" value="ADH-like_N"/>
</dbReference>
<organism evidence="3 4">
    <name type="scientific">Candidatus Nitrosocosmicus franklandianus</name>
    <dbReference type="NCBI Taxonomy" id="1798806"/>
    <lineage>
        <taxon>Archaea</taxon>
        <taxon>Nitrososphaerota</taxon>
        <taxon>Nitrososphaeria</taxon>
        <taxon>Nitrososphaerales</taxon>
        <taxon>Nitrososphaeraceae</taxon>
        <taxon>Candidatus Nitrosocosmicus</taxon>
    </lineage>
</organism>
<evidence type="ECO:0000259" key="2">
    <source>
        <dbReference type="SMART" id="SM00829"/>
    </source>
</evidence>
<dbReference type="SUPFAM" id="SSF50129">
    <property type="entry name" value="GroES-like"/>
    <property type="match status" value="1"/>
</dbReference>
<dbReference type="GO" id="GO:0016491">
    <property type="term" value="F:oxidoreductase activity"/>
    <property type="evidence" value="ECO:0007669"/>
    <property type="project" value="UniProtKB-KW"/>
</dbReference>
<feature type="domain" description="Enoyl reductase (ER)" evidence="2">
    <location>
        <begin position="10"/>
        <end position="340"/>
    </location>
</feature>
<dbReference type="InterPro" id="IPR020843">
    <property type="entry name" value="ER"/>
</dbReference>
<dbReference type="InterPro" id="IPR011032">
    <property type="entry name" value="GroES-like_sf"/>
</dbReference>
<dbReference type="KEGG" id="nfn:NFRAN_1407"/>
<dbReference type="GeneID" id="39420765"/>
<accession>A0A484I7K4</accession>
<dbReference type="RefSeq" id="WP_134483722.1">
    <property type="nucleotide sequence ID" value="NZ_LR216287.1"/>
</dbReference>
<dbReference type="GO" id="GO:0051262">
    <property type="term" value="P:protein tetramerization"/>
    <property type="evidence" value="ECO:0007669"/>
    <property type="project" value="UniProtKB-ARBA"/>
</dbReference>
<dbReference type="Pfam" id="PF08240">
    <property type="entry name" value="ADH_N"/>
    <property type="match status" value="1"/>
</dbReference>
<protein>
    <submittedName>
        <fullName evidence="3">D-arabitol-phosphate dehydrogenase</fullName>
        <ecNumber evidence="3">1.1.1.301</ecNumber>
    </submittedName>
</protein>
<dbReference type="EC" id="1.1.1.301" evidence="3"/>
<dbReference type="PANTHER" id="PTHR43401:SF4">
    <property type="entry name" value="D-ARABINOSE 1-DEHYDROGENASE (NADP(+))"/>
    <property type="match status" value="1"/>
</dbReference>
<evidence type="ECO:0000313" key="3">
    <source>
        <dbReference type="EMBL" id="VFJ13729.1"/>
    </source>
</evidence>
<dbReference type="InterPro" id="IPR050129">
    <property type="entry name" value="Zn_alcohol_dh"/>
</dbReference>
<gene>
    <name evidence="3" type="ORF">NFRAN_1407</name>
</gene>
<proteinExistence type="predicted"/>
<dbReference type="InterPro" id="IPR036291">
    <property type="entry name" value="NAD(P)-bd_dom_sf"/>
</dbReference>
<reference evidence="3 4" key="1">
    <citation type="submission" date="2019-02" db="EMBL/GenBank/DDBJ databases">
        <authorList>
            <person name="Lehtovirta-Morley E L."/>
        </authorList>
    </citation>
    <scope>NUCLEOTIDE SEQUENCE [LARGE SCALE GENOMIC DNA]</scope>
    <source>
        <strain evidence="3">NFRAN1</strain>
    </source>
</reference>
<dbReference type="Gene3D" id="3.90.180.10">
    <property type="entry name" value="Medium-chain alcohol dehydrogenases, catalytic domain"/>
    <property type="match status" value="1"/>
</dbReference>
<keyword evidence="4" id="KW-1185">Reference proteome</keyword>
<dbReference type="SUPFAM" id="SSF51735">
    <property type="entry name" value="NAD(P)-binding Rossmann-fold domains"/>
    <property type="match status" value="1"/>
</dbReference>
<dbReference type="Pfam" id="PF00107">
    <property type="entry name" value="ADH_zinc_N"/>
    <property type="match status" value="1"/>
</dbReference>
<dbReference type="InterPro" id="IPR013149">
    <property type="entry name" value="ADH-like_C"/>
</dbReference>
<sequence>MKALFYSKPGIENLVFSDYQLADLREDEILIETKCMSVNPIDYYTVTGIHGLDGPKMKISPYPHIPGTEVAGIVKKKGSKVKTKLIEGDRVIVYNRLFDGTCKYCRNNMEMHCINGGMIGVITNGGYAEYIKVPHHNVIQIPDEISWDIASALPIGGLTALNAIEESRLKRGDFLLIFGGAGNTGLFCSQIGKIKGAQTISISSKQWVKEYGADLVLENNASLKENISRVTNGRMIDLVINSLGEKTWSQGMNLVGKLGTIITYGVLTGGNLLTDGRLLYNNQITIKGTTGGSVKGLNRLIEIVKENNIKTKIWKRYSLEDSKKAIEKVFDKNREGRIIIENGG</sequence>
<dbReference type="GO" id="GO:0043168">
    <property type="term" value="F:anion binding"/>
    <property type="evidence" value="ECO:0007669"/>
    <property type="project" value="UniProtKB-ARBA"/>
</dbReference>
<evidence type="ECO:0000256" key="1">
    <source>
        <dbReference type="ARBA" id="ARBA00023002"/>
    </source>
</evidence>
<name>A0A484I7K4_9ARCH</name>
<dbReference type="SMART" id="SM00829">
    <property type="entry name" value="PKS_ER"/>
    <property type="match status" value="1"/>
</dbReference>
<evidence type="ECO:0000313" key="4">
    <source>
        <dbReference type="Proteomes" id="UP000294299"/>
    </source>
</evidence>
<dbReference type="GO" id="GO:0030554">
    <property type="term" value="F:adenyl nucleotide binding"/>
    <property type="evidence" value="ECO:0007669"/>
    <property type="project" value="UniProtKB-ARBA"/>
</dbReference>
<dbReference type="AlphaFoldDB" id="A0A484I7K4"/>